<name>U6L235_EIMTE</name>
<keyword evidence="3" id="KW-1185">Reference proteome</keyword>
<dbReference type="GeneID" id="25254791"/>
<gene>
    <name evidence="2" type="ORF">ETH_00028490</name>
</gene>
<reference evidence="2" key="2">
    <citation type="submission" date="2013-10" db="EMBL/GenBank/DDBJ databases">
        <authorList>
            <person name="Aslett M."/>
        </authorList>
    </citation>
    <scope>NUCLEOTIDE SEQUENCE [LARGE SCALE GENOMIC DNA]</scope>
    <source>
        <strain evidence="2">Houghton</strain>
    </source>
</reference>
<reference evidence="2" key="1">
    <citation type="submission" date="2013-10" db="EMBL/GenBank/DDBJ databases">
        <title>Genomic analysis of the causative agents of coccidiosis in chickens.</title>
        <authorList>
            <person name="Reid A.J."/>
            <person name="Blake D."/>
            <person name="Billington K."/>
            <person name="Browne H."/>
            <person name="Dunn M."/>
            <person name="Hung S."/>
            <person name="Kawahara F."/>
            <person name="Miranda-Saavedra D."/>
            <person name="Mourier T."/>
            <person name="Nagra H."/>
            <person name="Otto T.D."/>
            <person name="Rawlings N."/>
            <person name="Sanchez A."/>
            <person name="Sanders M."/>
            <person name="Subramaniam C."/>
            <person name="Tay Y."/>
            <person name="Dear P."/>
            <person name="Doerig C."/>
            <person name="Gruber A."/>
            <person name="Parkinson J."/>
            <person name="Shirley M."/>
            <person name="Wan K.L."/>
            <person name="Berriman M."/>
            <person name="Tomley F."/>
            <person name="Pain A."/>
        </authorList>
    </citation>
    <scope>NUCLEOTIDE SEQUENCE [LARGE SCALE GENOMIC DNA]</scope>
    <source>
        <strain evidence="2">Houghton</strain>
    </source>
</reference>
<organism evidence="2 3">
    <name type="scientific">Eimeria tenella</name>
    <name type="common">Coccidian parasite</name>
    <dbReference type="NCBI Taxonomy" id="5802"/>
    <lineage>
        <taxon>Eukaryota</taxon>
        <taxon>Sar</taxon>
        <taxon>Alveolata</taxon>
        <taxon>Apicomplexa</taxon>
        <taxon>Conoidasida</taxon>
        <taxon>Coccidia</taxon>
        <taxon>Eucoccidiorida</taxon>
        <taxon>Eimeriorina</taxon>
        <taxon>Eimeriidae</taxon>
        <taxon>Eimeria</taxon>
    </lineage>
</organism>
<protein>
    <submittedName>
        <fullName evidence="2">Uncharacterized protein</fullName>
    </submittedName>
</protein>
<accession>U6L235</accession>
<proteinExistence type="predicted"/>
<dbReference type="EMBL" id="HG675673">
    <property type="protein sequence ID" value="CDJ41835.1"/>
    <property type="molecule type" value="Genomic_DNA"/>
</dbReference>
<dbReference type="VEuPathDB" id="ToxoDB:ETH_00028490"/>
<dbReference type="RefSeq" id="XP_013232585.1">
    <property type="nucleotide sequence ID" value="XM_013377131.1"/>
</dbReference>
<feature type="region of interest" description="Disordered" evidence="1">
    <location>
        <begin position="71"/>
        <end position="96"/>
    </location>
</feature>
<feature type="compositionally biased region" description="Basic and acidic residues" evidence="1">
    <location>
        <begin position="71"/>
        <end position="88"/>
    </location>
</feature>
<evidence type="ECO:0000313" key="3">
    <source>
        <dbReference type="Proteomes" id="UP000030747"/>
    </source>
</evidence>
<dbReference type="VEuPathDB" id="ToxoDB:ETH2_0313600"/>
<dbReference type="Proteomes" id="UP000030747">
    <property type="component" value="Unassembled WGS sequence"/>
</dbReference>
<feature type="region of interest" description="Disordered" evidence="1">
    <location>
        <begin position="1"/>
        <end position="30"/>
    </location>
</feature>
<evidence type="ECO:0000313" key="2">
    <source>
        <dbReference type="EMBL" id="CDJ41835.1"/>
    </source>
</evidence>
<dbReference type="AlphaFoldDB" id="U6L235"/>
<sequence length="96" mass="10756">MLTSRPARHRDTATKAATESSQVPGKRRNAPKHLHCQLSFPNWYFQKLKPRFHAICCASAAFAKARCAETSRRPRARDAKASVSHHAEALGSQLFQ</sequence>
<evidence type="ECO:0000256" key="1">
    <source>
        <dbReference type="SAM" id="MobiDB-lite"/>
    </source>
</evidence>